<protein>
    <submittedName>
        <fullName evidence="2">Catechol 2,3-dioxygenase-like lactoylglutathione lyase family enzyme</fullName>
    </submittedName>
</protein>
<dbReference type="InterPro" id="IPR004360">
    <property type="entry name" value="Glyas_Fos-R_dOase_dom"/>
</dbReference>
<dbReference type="Gene3D" id="3.10.180.10">
    <property type="entry name" value="2,3-Dihydroxybiphenyl 1,2-Dioxygenase, domain 1"/>
    <property type="match status" value="2"/>
</dbReference>
<dbReference type="RefSeq" id="WP_022675225.1">
    <property type="nucleotide sequence ID" value="NZ_JAVDRD010000017.1"/>
</dbReference>
<evidence type="ECO:0000313" key="2">
    <source>
        <dbReference type="EMBL" id="MDR6513241.1"/>
    </source>
</evidence>
<evidence type="ECO:0000313" key="3">
    <source>
        <dbReference type="Proteomes" id="UP001184150"/>
    </source>
</evidence>
<dbReference type="SUPFAM" id="SSF54593">
    <property type="entry name" value="Glyoxalase/Bleomycin resistance protein/Dihydroxybiphenyl dioxygenase"/>
    <property type="match status" value="1"/>
</dbReference>
<gene>
    <name evidence="2" type="ORF">J2792_004134</name>
</gene>
<reference evidence="2 3" key="1">
    <citation type="submission" date="2023-07" db="EMBL/GenBank/DDBJ databases">
        <title>Sorghum-associated microbial communities from plants grown in Nebraska, USA.</title>
        <authorList>
            <person name="Schachtman D."/>
        </authorList>
    </citation>
    <scope>NUCLEOTIDE SEQUENCE [LARGE SCALE GENOMIC DNA]</scope>
    <source>
        <strain evidence="2 3">DS1027</strain>
    </source>
</reference>
<feature type="domain" description="Glyoxalase/fosfomycin resistance/dioxygenase" evidence="1">
    <location>
        <begin position="164"/>
        <end position="240"/>
    </location>
</feature>
<organism evidence="2 3">
    <name type="scientific">Novosphingobium capsulatum</name>
    <dbReference type="NCBI Taxonomy" id="13688"/>
    <lineage>
        <taxon>Bacteria</taxon>
        <taxon>Pseudomonadati</taxon>
        <taxon>Pseudomonadota</taxon>
        <taxon>Alphaproteobacteria</taxon>
        <taxon>Sphingomonadales</taxon>
        <taxon>Sphingomonadaceae</taxon>
        <taxon>Novosphingobium</taxon>
    </lineage>
</organism>
<dbReference type="Pfam" id="PF00903">
    <property type="entry name" value="Glyoxalase"/>
    <property type="match status" value="1"/>
</dbReference>
<dbReference type="InterPro" id="IPR029068">
    <property type="entry name" value="Glyas_Bleomycin-R_OHBP_Dase"/>
</dbReference>
<name>A0ABU1MSB9_9SPHN</name>
<evidence type="ECO:0000259" key="1">
    <source>
        <dbReference type="Pfam" id="PF00903"/>
    </source>
</evidence>
<sequence length="367" mass="40867">MPIASSPLSSTSAILGVESVIFGVADLAEHTRFWADFGLPLESTGEHESVFRLQSGSRVIVVRHGDPRLPVPDPFAGDGIKETVWGVDTAENLERIAASLATEVAVTRDADGTVHCVCPDGQPIALRVWAKRAVVSEASPVNTPSSWPRFNQHRIWRKRAIPKTINHVVFFSPDYVGSFEFYERHLGFRYVDHSKGTGIFARAGGTFEHHSIFWVNCDLPIAPDHFKFMHIAFGCDDIDEVMLGANIMDNRGWKNTTMNTSGGISRHRISSAIYYYCEMPGHAGEAEYHADTDYLDDAWVPRAWDFKFGSLLWAANAPAIFRGDNIPWDMAFDADRKSFDAYRRAKPGKQPIEGDLANLTADDEHAI</sequence>
<comment type="caution">
    <text evidence="2">The sequence shown here is derived from an EMBL/GenBank/DDBJ whole genome shotgun (WGS) entry which is preliminary data.</text>
</comment>
<dbReference type="Proteomes" id="UP001184150">
    <property type="component" value="Unassembled WGS sequence"/>
</dbReference>
<dbReference type="EMBL" id="JAVDRD010000017">
    <property type="protein sequence ID" value="MDR6513241.1"/>
    <property type="molecule type" value="Genomic_DNA"/>
</dbReference>
<proteinExistence type="predicted"/>
<accession>A0ABU1MSB9</accession>
<keyword evidence="3" id="KW-1185">Reference proteome</keyword>